<dbReference type="Proteomes" id="UP001284033">
    <property type="component" value="Unassembled WGS sequence"/>
</dbReference>
<proteinExistence type="predicted"/>
<comment type="caution">
    <text evidence="1">The sequence shown here is derived from an EMBL/GenBank/DDBJ whole genome shotgun (WGS) entry which is preliminary data.</text>
</comment>
<sequence length="228" mass="25793">MKDLSSLTAEELQAELDRRNQEKAEDRKVYKEIVSQELPQIVASLRVLSQTISKVKLFAFENLKTLLDLKSKAYSVKDTQQSHTFTDEQGNTITYGFRIIDGWDDTVTAGIDKVREFISSLAKDEATGKLVHAVNQLLKKDAKGNLKASRVLELTKLAEEFNDPNFTDAVNIIRQSYKPQRSAFFIDASYTDKQGKKVNIPLSISAVDFPEGTNTEDLFPVHENYNKQ</sequence>
<name>A0AAP6LKS8_RIEAN</name>
<dbReference type="Pfam" id="PF11363">
    <property type="entry name" value="DUF3164"/>
    <property type="match status" value="1"/>
</dbReference>
<dbReference type="InterPro" id="IPR021505">
    <property type="entry name" value="Phage_B3_Orf6"/>
</dbReference>
<reference evidence="1" key="1">
    <citation type="submission" date="2023-01" db="EMBL/GenBank/DDBJ databases">
        <title>Genome-based studies on antimicrobial resistance profiles of Riemerella anatipestifer in China, 1994 to 2021.</title>
        <authorList>
            <person name="Yang Z."/>
            <person name="Zhu D."/>
        </authorList>
    </citation>
    <scope>NUCLEOTIDE SEQUENCE</scope>
    <source>
        <strain evidence="1">RCAD1218</strain>
    </source>
</reference>
<dbReference type="AlphaFoldDB" id="A0AAP6LKS8"/>
<protein>
    <submittedName>
        <fullName evidence="1">DUF3164 family protein</fullName>
    </submittedName>
</protein>
<evidence type="ECO:0000313" key="1">
    <source>
        <dbReference type="EMBL" id="MDY3512983.1"/>
    </source>
</evidence>
<organism evidence="1 2">
    <name type="scientific">Riemerella anatipestifer</name>
    <name type="common">Moraxella anatipestifer</name>
    <dbReference type="NCBI Taxonomy" id="34085"/>
    <lineage>
        <taxon>Bacteria</taxon>
        <taxon>Pseudomonadati</taxon>
        <taxon>Bacteroidota</taxon>
        <taxon>Flavobacteriia</taxon>
        <taxon>Flavobacteriales</taxon>
        <taxon>Weeksellaceae</taxon>
        <taxon>Riemerella</taxon>
    </lineage>
</organism>
<gene>
    <name evidence="1" type="ORF">PG303_07130</name>
</gene>
<accession>A0AAP6LKS8</accession>
<evidence type="ECO:0000313" key="2">
    <source>
        <dbReference type="Proteomes" id="UP001284033"/>
    </source>
</evidence>
<dbReference type="EMBL" id="JAQZHK010000005">
    <property type="protein sequence ID" value="MDY3512983.1"/>
    <property type="molecule type" value="Genomic_DNA"/>
</dbReference>